<protein>
    <submittedName>
        <fullName evidence="1">Uncharacterized protein</fullName>
    </submittedName>
</protein>
<dbReference type="AlphaFoldDB" id="A0A699STS5"/>
<organism evidence="1">
    <name type="scientific">Tanacetum cinerariifolium</name>
    <name type="common">Dalmatian daisy</name>
    <name type="synonym">Chrysanthemum cinerariifolium</name>
    <dbReference type="NCBI Taxonomy" id="118510"/>
    <lineage>
        <taxon>Eukaryota</taxon>
        <taxon>Viridiplantae</taxon>
        <taxon>Streptophyta</taxon>
        <taxon>Embryophyta</taxon>
        <taxon>Tracheophyta</taxon>
        <taxon>Spermatophyta</taxon>
        <taxon>Magnoliopsida</taxon>
        <taxon>eudicotyledons</taxon>
        <taxon>Gunneridae</taxon>
        <taxon>Pentapetalae</taxon>
        <taxon>asterids</taxon>
        <taxon>campanulids</taxon>
        <taxon>Asterales</taxon>
        <taxon>Asteraceae</taxon>
        <taxon>Asteroideae</taxon>
        <taxon>Anthemideae</taxon>
        <taxon>Anthemidinae</taxon>
        <taxon>Tanacetum</taxon>
    </lineage>
</organism>
<accession>A0A699STS5</accession>
<proteinExistence type="predicted"/>
<evidence type="ECO:0000313" key="1">
    <source>
        <dbReference type="EMBL" id="GFD00194.1"/>
    </source>
</evidence>
<reference evidence="1" key="1">
    <citation type="journal article" date="2019" name="Sci. Rep.">
        <title>Draft genome of Tanacetum cinerariifolium, the natural source of mosquito coil.</title>
        <authorList>
            <person name="Yamashiro T."/>
            <person name="Shiraishi A."/>
            <person name="Satake H."/>
            <person name="Nakayama K."/>
        </authorList>
    </citation>
    <scope>NUCLEOTIDE SEQUENCE</scope>
</reference>
<dbReference type="EMBL" id="BKCJ011183271">
    <property type="protein sequence ID" value="GFD00194.1"/>
    <property type="molecule type" value="Genomic_DNA"/>
</dbReference>
<sequence length="83" mass="9036">DRQIQNVRGNGGNQFRQHAGQVAQIQQGYNAWQNGRIQIAQNAVQNAGVQNGGNQNRVVVVPWITNQNETSNIVPARTEGSGN</sequence>
<gene>
    <name evidence="1" type="ORF">Tci_872163</name>
</gene>
<feature type="non-terminal residue" evidence="1">
    <location>
        <position position="1"/>
    </location>
</feature>
<name>A0A699STS5_TANCI</name>
<comment type="caution">
    <text evidence="1">The sequence shown here is derived from an EMBL/GenBank/DDBJ whole genome shotgun (WGS) entry which is preliminary data.</text>
</comment>